<evidence type="ECO:0000313" key="2">
    <source>
        <dbReference type="Proteomes" id="UP000466442"/>
    </source>
</evidence>
<accession>A0A8S9Y7R4</accession>
<sequence>MWAAPPPASSARTTNGAESFHSDFNKQFYAPHPNMRLVISVLKGIQAESDLKITSIKKGVTNVLKKPTRDLLAALDGLWQQYEQDGDLLNYLDGISRRYNLNNDDDVV</sequence>
<dbReference type="Proteomes" id="UP000466442">
    <property type="component" value="Linkage Group LG1"/>
</dbReference>
<comment type="caution">
    <text evidence="1">The sequence shown here is derived from an EMBL/GenBank/DDBJ whole genome shotgun (WGS) entry which is preliminary data.</text>
</comment>
<name>A0A8S9Y7R4_APOLU</name>
<dbReference type="EMBL" id="WIXP02000001">
    <property type="protein sequence ID" value="KAF6216769.1"/>
    <property type="molecule type" value="Genomic_DNA"/>
</dbReference>
<keyword evidence="2" id="KW-1185">Reference proteome</keyword>
<dbReference type="OrthoDB" id="6615863at2759"/>
<proteinExistence type="predicted"/>
<protein>
    <submittedName>
        <fullName evidence="1">Uncharacterized protein</fullName>
    </submittedName>
</protein>
<gene>
    <name evidence="1" type="ORF">GE061_001118</name>
</gene>
<organism evidence="1 2">
    <name type="scientific">Apolygus lucorum</name>
    <name type="common">Small green plant bug</name>
    <name type="synonym">Lygocoris lucorum</name>
    <dbReference type="NCBI Taxonomy" id="248454"/>
    <lineage>
        <taxon>Eukaryota</taxon>
        <taxon>Metazoa</taxon>
        <taxon>Ecdysozoa</taxon>
        <taxon>Arthropoda</taxon>
        <taxon>Hexapoda</taxon>
        <taxon>Insecta</taxon>
        <taxon>Pterygota</taxon>
        <taxon>Neoptera</taxon>
        <taxon>Paraneoptera</taxon>
        <taxon>Hemiptera</taxon>
        <taxon>Heteroptera</taxon>
        <taxon>Panheteroptera</taxon>
        <taxon>Cimicomorpha</taxon>
        <taxon>Miridae</taxon>
        <taxon>Mirini</taxon>
        <taxon>Apolygus</taxon>
    </lineage>
</organism>
<dbReference type="AlphaFoldDB" id="A0A8S9Y7R4"/>
<reference evidence="1" key="1">
    <citation type="journal article" date="2021" name="Mol. Ecol. Resour.">
        <title>Apolygus lucorum genome provides insights into omnivorousness and mesophyll feeding.</title>
        <authorList>
            <person name="Liu Y."/>
            <person name="Liu H."/>
            <person name="Wang H."/>
            <person name="Huang T."/>
            <person name="Liu B."/>
            <person name="Yang B."/>
            <person name="Yin L."/>
            <person name="Li B."/>
            <person name="Zhang Y."/>
            <person name="Zhang S."/>
            <person name="Jiang F."/>
            <person name="Zhang X."/>
            <person name="Ren Y."/>
            <person name="Wang B."/>
            <person name="Wang S."/>
            <person name="Lu Y."/>
            <person name="Wu K."/>
            <person name="Fan W."/>
            <person name="Wang G."/>
        </authorList>
    </citation>
    <scope>NUCLEOTIDE SEQUENCE</scope>
    <source>
        <strain evidence="1">12Hb</strain>
    </source>
</reference>
<evidence type="ECO:0000313" key="1">
    <source>
        <dbReference type="EMBL" id="KAF6216769.1"/>
    </source>
</evidence>